<dbReference type="Proteomes" id="UP000186102">
    <property type="component" value="Unassembled WGS sequence"/>
</dbReference>
<sequence length="177" mass="18598">MYKWKRFAALIVMGSLVIGLTGCSSGAKSSGTTPSASASGSGASYGTNIDPEQPDRIAEVYGKVKSIQGNVVLISEMQRQQTAAELSAADKAKRQAEMQALSTEERLKLQASQEVMTGKNITMTVPVGIPIKIRGTSSDGPTVQDGTIGSIKVGSVVNIWTEKSDPAAAEYMSIANR</sequence>
<keyword evidence="4" id="KW-1185">Reference proteome</keyword>
<dbReference type="EMBL" id="MLBF01000005">
    <property type="protein sequence ID" value="OLN33006.1"/>
    <property type="molecule type" value="Genomic_DNA"/>
</dbReference>
<reference evidence="3 4" key="1">
    <citation type="submission" date="2016-09" db="EMBL/GenBank/DDBJ databases">
        <title>Complete genome of Desulfosporosinus sp. OL.</title>
        <authorList>
            <person name="Mardanov A."/>
            <person name="Beletsky A."/>
            <person name="Panova A."/>
            <person name="Karnachuk O."/>
            <person name="Ravin N."/>
        </authorList>
    </citation>
    <scope>NUCLEOTIDE SEQUENCE [LARGE SCALE GENOMIC DNA]</scope>
    <source>
        <strain evidence="3 4">OL</strain>
    </source>
</reference>
<feature type="signal peptide" evidence="2">
    <location>
        <begin position="1"/>
        <end position="29"/>
    </location>
</feature>
<dbReference type="AlphaFoldDB" id="A0A1Q8R0B9"/>
<dbReference type="OrthoDB" id="1807916at2"/>
<comment type="caution">
    <text evidence="3">The sequence shown here is derived from an EMBL/GenBank/DDBJ whole genome shotgun (WGS) entry which is preliminary data.</text>
</comment>
<dbReference type="PROSITE" id="PS51257">
    <property type="entry name" value="PROKAR_LIPOPROTEIN"/>
    <property type="match status" value="1"/>
</dbReference>
<evidence type="ECO:0000256" key="2">
    <source>
        <dbReference type="SAM" id="SignalP"/>
    </source>
</evidence>
<protein>
    <submittedName>
        <fullName evidence="3">Uncharacterized protein</fullName>
    </submittedName>
</protein>
<evidence type="ECO:0000313" key="3">
    <source>
        <dbReference type="EMBL" id="OLN33006.1"/>
    </source>
</evidence>
<feature type="chain" id="PRO_5038434280" evidence="2">
    <location>
        <begin position="30"/>
        <end position="177"/>
    </location>
</feature>
<accession>A0A1Q8R0B9</accession>
<dbReference type="RefSeq" id="WP_075363865.1">
    <property type="nucleotide sequence ID" value="NZ_MLBF01000005.1"/>
</dbReference>
<evidence type="ECO:0000313" key="4">
    <source>
        <dbReference type="Proteomes" id="UP000186102"/>
    </source>
</evidence>
<proteinExistence type="predicted"/>
<dbReference type="STRING" id="1888891.DSOL_1117"/>
<name>A0A1Q8R0B9_9FIRM</name>
<organism evidence="3 4">
    <name type="scientific">Desulfosporosinus metallidurans</name>
    <dbReference type="NCBI Taxonomy" id="1888891"/>
    <lineage>
        <taxon>Bacteria</taxon>
        <taxon>Bacillati</taxon>
        <taxon>Bacillota</taxon>
        <taxon>Clostridia</taxon>
        <taxon>Eubacteriales</taxon>
        <taxon>Desulfitobacteriaceae</taxon>
        <taxon>Desulfosporosinus</taxon>
    </lineage>
</organism>
<feature type="region of interest" description="Disordered" evidence="1">
    <location>
        <begin position="28"/>
        <end position="51"/>
    </location>
</feature>
<keyword evidence="2" id="KW-0732">Signal</keyword>
<evidence type="ECO:0000256" key="1">
    <source>
        <dbReference type="SAM" id="MobiDB-lite"/>
    </source>
</evidence>
<feature type="compositionally biased region" description="Low complexity" evidence="1">
    <location>
        <begin position="28"/>
        <end position="47"/>
    </location>
</feature>
<gene>
    <name evidence="3" type="ORF">DSOL_1117</name>
</gene>